<protein>
    <recommendedName>
        <fullName evidence="4">Transaldolase</fullName>
    </recommendedName>
</protein>
<dbReference type="OrthoDB" id="140919at2"/>
<comment type="caution">
    <text evidence="2">The sequence shown here is derived from an EMBL/GenBank/DDBJ whole genome shotgun (WGS) entry which is preliminary data.</text>
</comment>
<evidence type="ECO:0000256" key="1">
    <source>
        <dbReference type="ARBA" id="ARBA00023270"/>
    </source>
</evidence>
<dbReference type="AlphaFoldDB" id="A0A4T3EY70"/>
<proteinExistence type="predicted"/>
<evidence type="ECO:0008006" key="4">
    <source>
        <dbReference type="Google" id="ProtNLM"/>
    </source>
</evidence>
<dbReference type="Gene3D" id="3.20.20.70">
    <property type="entry name" value="Aldolase class I"/>
    <property type="match status" value="1"/>
</dbReference>
<reference evidence="2 3" key="1">
    <citation type="submission" date="2019-04" db="EMBL/GenBank/DDBJ databases">
        <title>Altererythrobacter aquimixticola sp. nov., isolated from sediment of junction between the ocean and a freshwater spring.</title>
        <authorList>
            <person name="Yoon J.-H."/>
        </authorList>
    </citation>
    <scope>NUCLEOTIDE SEQUENCE [LARGE SCALE GENOMIC DNA]</scope>
    <source>
        <strain evidence="2 3">SSKS-13</strain>
    </source>
</reference>
<gene>
    <name evidence="2" type="ORF">E5222_13650</name>
</gene>
<evidence type="ECO:0000313" key="3">
    <source>
        <dbReference type="Proteomes" id="UP000309389"/>
    </source>
</evidence>
<dbReference type="InterPro" id="IPR013785">
    <property type="entry name" value="Aldolase_TIM"/>
</dbReference>
<dbReference type="PANTHER" id="PTHR10683">
    <property type="entry name" value="TRANSALDOLASE"/>
    <property type="match status" value="1"/>
</dbReference>
<name>A0A4T3EY70_9SPHN</name>
<dbReference type="GO" id="GO:0005975">
    <property type="term" value="P:carbohydrate metabolic process"/>
    <property type="evidence" value="ECO:0007669"/>
    <property type="project" value="InterPro"/>
</dbReference>
<keyword evidence="3" id="KW-1185">Reference proteome</keyword>
<dbReference type="EMBL" id="SSHH01000004">
    <property type="protein sequence ID" value="TIX48789.1"/>
    <property type="molecule type" value="Genomic_DNA"/>
</dbReference>
<organism evidence="2 3">
    <name type="scientific">Alteraurantiacibacter aquimixticola</name>
    <dbReference type="NCBI Taxonomy" id="2489173"/>
    <lineage>
        <taxon>Bacteria</taxon>
        <taxon>Pseudomonadati</taxon>
        <taxon>Pseudomonadota</taxon>
        <taxon>Alphaproteobacteria</taxon>
        <taxon>Sphingomonadales</taxon>
        <taxon>Erythrobacteraceae</taxon>
        <taxon>Alteraurantiacibacter</taxon>
    </lineage>
</organism>
<keyword evidence="1" id="KW-0704">Schiff base</keyword>
<dbReference type="Proteomes" id="UP000309389">
    <property type="component" value="Unassembled WGS sequence"/>
</dbReference>
<dbReference type="SUPFAM" id="SSF51569">
    <property type="entry name" value="Aldolase"/>
    <property type="match status" value="1"/>
</dbReference>
<dbReference type="InterPro" id="IPR001585">
    <property type="entry name" value="TAL/FSA"/>
</dbReference>
<dbReference type="Pfam" id="PF00923">
    <property type="entry name" value="TAL_FSA"/>
    <property type="match status" value="1"/>
</dbReference>
<dbReference type="PANTHER" id="PTHR10683:SF31">
    <property type="entry name" value="TRANSALDOLASE"/>
    <property type="match status" value="1"/>
</dbReference>
<evidence type="ECO:0000313" key="2">
    <source>
        <dbReference type="EMBL" id="TIX48789.1"/>
    </source>
</evidence>
<sequence>MAIIPLFQMQGKHAPRQGTRGFPVANCHMGLIPRGNCVRGAAQDPLGAILESSATQELPMSKHILEKLADTNPEAEIWWDSSPLVYPSWKEETLAAAPAGKADEWAEQLARLYDQDTVNAQGTMGFRGVTTNPPLSLQAVQLDPQGWTQLVKDIAAANPGLGVEGVYWKMYLELVKKGADAILPVFDKSGGKYGMLSGQVDPRFVTDGEAMLEQGLSIAEMGENVMVKLPGSKEGYEVLEELTARGISTNNTTSFAVAQYSRCMAAVTAGLQRAKAAGVDLSKWRSVITHMSSRLGEKGDWQKEAKLRGIDLSLDEIRDGEEAVLKRAYWYGKNTNHPSKMLQCSMRVEKDKDGKTVSRHIQDFAGSDMVYTCPPSYIKQLMDVADELAPFDPKAIEREPNPASVEKLMKLPSFRQAYEFEGMKPHEFSKYGAFQATATEFAAATRQTVDFVRMVMEG</sequence>
<accession>A0A4T3EY70</accession>